<feature type="compositionally biased region" description="Low complexity" evidence="1">
    <location>
        <begin position="282"/>
        <end position="297"/>
    </location>
</feature>
<evidence type="ECO:0000313" key="3">
    <source>
        <dbReference type="Proteomes" id="UP001194746"/>
    </source>
</evidence>
<keyword evidence="3" id="KW-1185">Reference proteome</keyword>
<reference evidence="2" key="1">
    <citation type="journal article" date="2019" name="Beilstein J. Org. Chem.">
        <title>Nanangenines: drimane sesquiterpenoids as the dominant metabolite cohort of a novel Australian fungus, Aspergillus nanangensis.</title>
        <authorList>
            <person name="Lacey H.J."/>
            <person name="Gilchrist C.L.M."/>
            <person name="Crombie A."/>
            <person name="Kalaitzis J.A."/>
            <person name="Vuong D."/>
            <person name="Rutledge P.J."/>
            <person name="Turner P."/>
            <person name="Pitt J.I."/>
            <person name="Lacey E."/>
            <person name="Chooi Y.H."/>
            <person name="Piggott A.M."/>
        </authorList>
    </citation>
    <scope>NUCLEOTIDE SEQUENCE</scope>
    <source>
        <strain evidence="2">MST-FP2251</strain>
    </source>
</reference>
<sequence length="488" mass="55215">MVYFVESFTSFFFLGELGQTGNISHVLDEAFFLKKTQQKHLWTVYLAHHGNDPLPVYTLKHPDPASPTSANRYAVALADPFVPNIIYGEVLIVPEWTQPSLSPDAIRQNGGVTPPPEPIMPTQFTIHLYNPDQEITVHFKPKSWNTPATWSFDMPQHSFRQPSSSTLDHTQTDPAVADTTPKLRFNWRRDSKLSKDLTCLLSGKTSTLPETKTKSKEPDITLSIFQGLRELTLYEPNLYRVEMEDFKGLELVLLLGAVTIRDVYFAPMKDSFHLSRSAAGLPTSISTSTAASTTTPSNKTKEKKNSPTTATGALNSIPEQHEQKPLPSQPVAPQRKQKDTERREEERRTKKLLEEEDKARRKRQTEVDKETRRLQKLYGQEEEKVRQQSHTPVLPPRPSQPQPQRPGPSAQQYYQYHHHAPSMPHARPGPYLGVPSQSSVSFVPTRPQSTVGAPQQQPQTLQPKKSSFFGFRRSSDEGKLAKKRSSMF</sequence>
<proteinExistence type="predicted"/>
<name>A0AAD4CLC0_ASPNN</name>
<gene>
    <name evidence="2" type="ORF">FE257_008412</name>
</gene>
<dbReference type="Proteomes" id="UP001194746">
    <property type="component" value="Unassembled WGS sequence"/>
</dbReference>
<evidence type="ECO:0000256" key="1">
    <source>
        <dbReference type="SAM" id="MobiDB-lite"/>
    </source>
</evidence>
<feature type="region of interest" description="Disordered" evidence="1">
    <location>
        <begin position="279"/>
        <end position="488"/>
    </location>
</feature>
<feature type="compositionally biased region" description="Polar residues" evidence="1">
    <location>
        <begin position="435"/>
        <end position="453"/>
    </location>
</feature>
<feature type="compositionally biased region" description="Pro residues" evidence="1">
    <location>
        <begin position="393"/>
        <end position="406"/>
    </location>
</feature>
<reference evidence="2" key="2">
    <citation type="submission" date="2020-02" db="EMBL/GenBank/DDBJ databases">
        <authorList>
            <person name="Gilchrist C.L.M."/>
            <person name="Chooi Y.-H."/>
        </authorList>
    </citation>
    <scope>NUCLEOTIDE SEQUENCE</scope>
    <source>
        <strain evidence="2">MST-FP2251</strain>
    </source>
</reference>
<feature type="compositionally biased region" description="Polar residues" evidence="1">
    <location>
        <begin position="306"/>
        <end position="318"/>
    </location>
</feature>
<dbReference type="EMBL" id="VCAU01000044">
    <property type="protein sequence ID" value="KAF9888654.1"/>
    <property type="molecule type" value="Genomic_DNA"/>
</dbReference>
<feature type="compositionally biased region" description="Low complexity" evidence="1">
    <location>
        <begin position="454"/>
        <end position="472"/>
    </location>
</feature>
<organism evidence="2 3">
    <name type="scientific">Aspergillus nanangensis</name>
    <dbReference type="NCBI Taxonomy" id="2582783"/>
    <lineage>
        <taxon>Eukaryota</taxon>
        <taxon>Fungi</taxon>
        <taxon>Dikarya</taxon>
        <taxon>Ascomycota</taxon>
        <taxon>Pezizomycotina</taxon>
        <taxon>Eurotiomycetes</taxon>
        <taxon>Eurotiomycetidae</taxon>
        <taxon>Eurotiales</taxon>
        <taxon>Aspergillaceae</taxon>
        <taxon>Aspergillus</taxon>
        <taxon>Aspergillus subgen. Circumdati</taxon>
    </lineage>
</organism>
<evidence type="ECO:0000313" key="2">
    <source>
        <dbReference type="EMBL" id="KAF9888654.1"/>
    </source>
</evidence>
<comment type="caution">
    <text evidence="2">The sequence shown here is derived from an EMBL/GenBank/DDBJ whole genome shotgun (WGS) entry which is preliminary data.</text>
</comment>
<protein>
    <submittedName>
        <fullName evidence="2">Uncharacterized protein</fullName>
    </submittedName>
</protein>
<accession>A0AAD4CLC0</accession>
<dbReference type="AlphaFoldDB" id="A0AAD4CLC0"/>
<feature type="compositionally biased region" description="Basic and acidic residues" evidence="1">
    <location>
        <begin position="336"/>
        <end position="386"/>
    </location>
</feature>